<keyword evidence="3" id="KW-1185">Reference proteome</keyword>
<protein>
    <submittedName>
        <fullName evidence="2">Uncharacterized protein</fullName>
    </submittedName>
</protein>
<evidence type="ECO:0000313" key="3">
    <source>
        <dbReference type="Proteomes" id="UP001597131"/>
    </source>
</evidence>
<keyword evidence="1" id="KW-0812">Transmembrane</keyword>
<feature type="transmembrane region" description="Helical" evidence="1">
    <location>
        <begin position="101"/>
        <end position="123"/>
    </location>
</feature>
<keyword evidence="1" id="KW-0472">Membrane</keyword>
<dbReference type="EMBL" id="JBHTLI010000001">
    <property type="protein sequence ID" value="MFD1094864.1"/>
    <property type="molecule type" value="Genomic_DNA"/>
</dbReference>
<dbReference type="RefSeq" id="WP_380743080.1">
    <property type="nucleotide sequence ID" value="NZ_JBHTLI010000001.1"/>
</dbReference>
<name>A0ABW3NQ21_9FLAO</name>
<feature type="transmembrane region" description="Helical" evidence="1">
    <location>
        <begin position="12"/>
        <end position="29"/>
    </location>
</feature>
<evidence type="ECO:0000313" key="2">
    <source>
        <dbReference type="EMBL" id="MFD1094864.1"/>
    </source>
</evidence>
<proteinExistence type="predicted"/>
<evidence type="ECO:0000256" key="1">
    <source>
        <dbReference type="SAM" id="Phobius"/>
    </source>
</evidence>
<feature type="transmembrane region" description="Helical" evidence="1">
    <location>
        <begin position="41"/>
        <end position="63"/>
    </location>
</feature>
<keyword evidence="1" id="KW-1133">Transmembrane helix</keyword>
<sequence>MEASLFLAKFWGWYLLIFFFILSFNPVRIKQIFEDLRDQKFLILASFLAIVVGLLSVLFHNIWEPDWRFIITALGWLSLFIGLALFIFPGRTTSKLQVIKVQYIQVLYVLLFLTGMFLLNMGYQLLMY</sequence>
<reference evidence="3" key="1">
    <citation type="journal article" date="2019" name="Int. J. Syst. Evol. Microbiol.">
        <title>The Global Catalogue of Microorganisms (GCM) 10K type strain sequencing project: providing services to taxonomists for standard genome sequencing and annotation.</title>
        <authorList>
            <consortium name="The Broad Institute Genomics Platform"/>
            <consortium name="The Broad Institute Genome Sequencing Center for Infectious Disease"/>
            <person name="Wu L."/>
            <person name="Ma J."/>
        </authorList>
    </citation>
    <scope>NUCLEOTIDE SEQUENCE [LARGE SCALE GENOMIC DNA]</scope>
    <source>
        <strain evidence="3">CCUG 64793</strain>
    </source>
</reference>
<comment type="caution">
    <text evidence="2">The sequence shown here is derived from an EMBL/GenBank/DDBJ whole genome shotgun (WGS) entry which is preliminary data.</text>
</comment>
<accession>A0ABW3NQ21</accession>
<feature type="transmembrane region" description="Helical" evidence="1">
    <location>
        <begin position="69"/>
        <end position="89"/>
    </location>
</feature>
<dbReference type="Proteomes" id="UP001597131">
    <property type="component" value="Unassembled WGS sequence"/>
</dbReference>
<organism evidence="2 3">
    <name type="scientific">Salegentibacter chungangensis</name>
    <dbReference type="NCBI Taxonomy" id="1335724"/>
    <lineage>
        <taxon>Bacteria</taxon>
        <taxon>Pseudomonadati</taxon>
        <taxon>Bacteroidota</taxon>
        <taxon>Flavobacteriia</taxon>
        <taxon>Flavobacteriales</taxon>
        <taxon>Flavobacteriaceae</taxon>
        <taxon>Salegentibacter</taxon>
    </lineage>
</organism>
<gene>
    <name evidence="2" type="ORF">ACFQ3Q_03805</name>
</gene>